<sequence length="163" mass="18277">MAKGEKQIDSKEDQMVVFQLTEQTYGIDIDAVFEIIRMEAITRVPRTPHFVEGVINLRGKIIPVIDLCKRFNLPLTERTSSSRIIIVDVGGNTIGMIVDGVSEVLRVPLDSIEPPPPMIHGIDAAYLRGIAILDSRLVILLNLEKILYEHEQSELQRFGIETA</sequence>
<dbReference type="EMBL" id="JAKOAV010000024">
    <property type="protein sequence ID" value="MDF9409129.1"/>
    <property type="molecule type" value="Genomic_DNA"/>
</dbReference>
<gene>
    <name evidence="6" type="ORF">L7E55_12305</name>
</gene>
<dbReference type="FunFam" id="2.40.50.180:FF:000002">
    <property type="entry name" value="Chemotaxis protein CheW"/>
    <property type="match status" value="1"/>
</dbReference>
<evidence type="ECO:0000313" key="6">
    <source>
        <dbReference type="EMBL" id="MDF9409129.1"/>
    </source>
</evidence>
<dbReference type="Gene3D" id="2.40.50.180">
    <property type="entry name" value="CheA-289, Domain 4"/>
    <property type="match status" value="1"/>
</dbReference>
<protein>
    <recommendedName>
        <fullName evidence="2">Chemotaxis protein CheW</fullName>
    </recommendedName>
</protein>
<dbReference type="Proteomes" id="UP001154312">
    <property type="component" value="Unassembled WGS sequence"/>
</dbReference>
<evidence type="ECO:0000256" key="3">
    <source>
        <dbReference type="ARBA" id="ARBA00022490"/>
    </source>
</evidence>
<proteinExistence type="predicted"/>
<dbReference type="AlphaFoldDB" id="A0A9X4JTQ5"/>
<reference evidence="6" key="1">
    <citation type="submission" date="2022-02" db="EMBL/GenBank/DDBJ databases">
        <authorList>
            <person name="Leng L."/>
        </authorList>
    </citation>
    <scope>NUCLEOTIDE SEQUENCE</scope>
    <source>
        <strain evidence="6">JI</strain>
    </source>
</reference>
<dbReference type="GO" id="GO:0006935">
    <property type="term" value="P:chemotaxis"/>
    <property type="evidence" value="ECO:0007669"/>
    <property type="project" value="UniProtKB-KW"/>
</dbReference>
<keyword evidence="4" id="KW-0145">Chemotaxis</keyword>
<evidence type="ECO:0000256" key="2">
    <source>
        <dbReference type="ARBA" id="ARBA00021483"/>
    </source>
</evidence>
<evidence type="ECO:0000256" key="1">
    <source>
        <dbReference type="ARBA" id="ARBA00004496"/>
    </source>
</evidence>
<dbReference type="CDD" id="cd00732">
    <property type="entry name" value="CheW"/>
    <property type="match status" value="1"/>
</dbReference>
<evidence type="ECO:0000259" key="5">
    <source>
        <dbReference type="PROSITE" id="PS50851"/>
    </source>
</evidence>
<dbReference type="RefSeq" id="WP_277444573.1">
    <property type="nucleotide sequence ID" value="NZ_JAKOAV010000024.1"/>
</dbReference>
<feature type="domain" description="CheW-like" evidence="5">
    <location>
        <begin position="12"/>
        <end position="152"/>
    </location>
</feature>
<dbReference type="InterPro" id="IPR039315">
    <property type="entry name" value="CheW"/>
</dbReference>
<evidence type="ECO:0000313" key="7">
    <source>
        <dbReference type="Proteomes" id="UP001154312"/>
    </source>
</evidence>
<dbReference type="PANTHER" id="PTHR22617:SF23">
    <property type="entry name" value="CHEMOTAXIS PROTEIN CHEW"/>
    <property type="match status" value="1"/>
</dbReference>
<dbReference type="PANTHER" id="PTHR22617">
    <property type="entry name" value="CHEMOTAXIS SENSOR HISTIDINE KINASE-RELATED"/>
    <property type="match status" value="1"/>
</dbReference>
<dbReference type="SUPFAM" id="SSF50341">
    <property type="entry name" value="CheW-like"/>
    <property type="match status" value="1"/>
</dbReference>
<dbReference type="GO" id="GO:0005829">
    <property type="term" value="C:cytosol"/>
    <property type="evidence" value="ECO:0007669"/>
    <property type="project" value="TreeGrafter"/>
</dbReference>
<accession>A0A9X4JTQ5</accession>
<organism evidence="6 7">
    <name type="scientific">Pelotomaculum isophthalicicum JI</name>
    <dbReference type="NCBI Taxonomy" id="947010"/>
    <lineage>
        <taxon>Bacteria</taxon>
        <taxon>Bacillati</taxon>
        <taxon>Bacillota</taxon>
        <taxon>Clostridia</taxon>
        <taxon>Eubacteriales</taxon>
        <taxon>Desulfotomaculaceae</taxon>
        <taxon>Pelotomaculum</taxon>
    </lineage>
</organism>
<comment type="subcellular location">
    <subcellularLocation>
        <location evidence="1">Cytoplasm</location>
    </subcellularLocation>
</comment>
<dbReference type="Pfam" id="PF01584">
    <property type="entry name" value="CheW"/>
    <property type="match status" value="1"/>
</dbReference>
<keyword evidence="7" id="KW-1185">Reference proteome</keyword>
<dbReference type="SMART" id="SM00260">
    <property type="entry name" value="CheW"/>
    <property type="match status" value="1"/>
</dbReference>
<dbReference type="PROSITE" id="PS50851">
    <property type="entry name" value="CHEW"/>
    <property type="match status" value="1"/>
</dbReference>
<dbReference type="Gene3D" id="2.30.30.40">
    <property type="entry name" value="SH3 Domains"/>
    <property type="match status" value="1"/>
</dbReference>
<comment type="caution">
    <text evidence="6">The sequence shown here is derived from an EMBL/GenBank/DDBJ whole genome shotgun (WGS) entry which is preliminary data.</text>
</comment>
<dbReference type="InterPro" id="IPR036061">
    <property type="entry name" value="CheW-like_dom_sf"/>
</dbReference>
<keyword evidence="3" id="KW-0963">Cytoplasm</keyword>
<dbReference type="InterPro" id="IPR002545">
    <property type="entry name" value="CheW-lke_dom"/>
</dbReference>
<name>A0A9X4JTQ5_9FIRM</name>
<dbReference type="GO" id="GO:0007165">
    <property type="term" value="P:signal transduction"/>
    <property type="evidence" value="ECO:0007669"/>
    <property type="project" value="InterPro"/>
</dbReference>
<evidence type="ECO:0000256" key="4">
    <source>
        <dbReference type="ARBA" id="ARBA00022500"/>
    </source>
</evidence>